<dbReference type="InterPro" id="IPR025337">
    <property type="entry name" value="Questin_oxidase-like"/>
</dbReference>
<dbReference type="GO" id="GO:0016491">
    <property type="term" value="F:oxidoreductase activity"/>
    <property type="evidence" value="ECO:0007669"/>
    <property type="project" value="UniProtKB-KW"/>
</dbReference>
<dbReference type="PANTHER" id="PTHR35870">
    <property type="entry name" value="PROTEIN, PUTATIVE (AFU_ORTHOLOGUE AFUA_5G03330)-RELATED"/>
    <property type="match status" value="1"/>
</dbReference>
<sequence>MSSNAFQLFPNPSTSPSRISPNALPGITPEATETAKNVLQDDFEKHHVFFNDKGFHNHIAHHVLAVWALGANGAVIQATYDHDKGYQRPAYKSPEAITRQNFNEHLGDENYYNAYLNYFVEALKQKDASAVLEEHVFSSAANFASKNKSGEHPEMVTRFLDALLHPMIHTGYGIEFKIPGLIAEGLAQTAVHKVRTTNIIPPSSFIADPVPSVGKLASRLHSVVLGSQKPSATHAFTILARIFKDEAMKPGADEDNMFTDAVANLGDSILRHVNEWADFDPSDAQLIERKVEELQWANVLIYALPGYSYREEKNFNADFFTMHLVTSSLFLPSLVAVLSPSSQHTLLRSYFAVSLIWWIARGKPALDIGAFFDGTNAQPTLEGTPATLKGPKISLTPSSSVSELNPNPWFSILQQAIDHPDDHLCKCQRALAHYSALYGSRAAGQSDFSETELPGADRLDGTLFVRAAGLTAQRLGRERDDQPLTYWDRTGFAGTK</sequence>
<evidence type="ECO:0000313" key="3">
    <source>
        <dbReference type="EMBL" id="KAK7036745.1"/>
    </source>
</evidence>
<dbReference type="PANTHER" id="PTHR35870:SF1">
    <property type="entry name" value="PROTEIN, PUTATIVE (AFU_ORTHOLOGUE AFUA_5G03330)-RELATED"/>
    <property type="match status" value="1"/>
</dbReference>
<reference evidence="3 4" key="1">
    <citation type="submission" date="2024-01" db="EMBL/GenBank/DDBJ databases">
        <title>A draft genome for a cacao thread blight-causing isolate of Paramarasmius palmivorus.</title>
        <authorList>
            <person name="Baruah I.K."/>
            <person name="Bukari Y."/>
            <person name="Amoako-Attah I."/>
            <person name="Meinhardt L.W."/>
            <person name="Bailey B.A."/>
            <person name="Cohen S.P."/>
        </authorList>
    </citation>
    <scope>NUCLEOTIDE SEQUENCE [LARGE SCALE GENOMIC DNA]</scope>
    <source>
        <strain evidence="3 4">GH-12</strain>
    </source>
</reference>
<comment type="caution">
    <text evidence="3">The sequence shown here is derived from an EMBL/GenBank/DDBJ whole genome shotgun (WGS) entry which is preliminary data.</text>
</comment>
<name>A0AAW0CCG8_9AGAR</name>
<accession>A0AAW0CCG8</accession>
<protein>
    <submittedName>
        <fullName evidence="3">Uncharacterized protein</fullName>
    </submittedName>
</protein>
<dbReference type="Proteomes" id="UP001383192">
    <property type="component" value="Unassembled WGS sequence"/>
</dbReference>
<proteinExistence type="predicted"/>
<feature type="region of interest" description="Disordered" evidence="2">
    <location>
        <begin position="1"/>
        <end position="28"/>
    </location>
</feature>
<keyword evidence="1" id="KW-0560">Oxidoreductase</keyword>
<dbReference type="Pfam" id="PF14027">
    <property type="entry name" value="Questin_oxidase"/>
    <property type="match status" value="1"/>
</dbReference>
<keyword evidence="4" id="KW-1185">Reference proteome</keyword>
<feature type="compositionally biased region" description="Polar residues" evidence="2">
    <location>
        <begin position="1"/>
        <end position="20"/>
    </location>
</feature>
<dbReference type="AlphaFoldDB" id="A0AAW0CCG8"/>
<gene>
    <name evidence="3" type="ORF">VNI00_011411</name>
</gene>
<evidence type="ECO:0000256" key="1">
    <source>
        <dbReference type="ARBA" id="ARBA00023002"/>
    </source>
</evidence>
<organism evidence="3 4">
    <name type="scientific">Paramarasmius palmivorus</name>
    <dbReference type="NCBI Taxonomy" id="297713"/>
    <lineage>
        <taxon>Eukaryota</taxon>
        <taxon>Fungi</taxon>
        <taxon>Dikarya</taxon>
        <taxon>Basidiomycota</taxon>
        <taxon>Agaricomycotina</taxon>
        <taxon>Agaricomycetes</taxon>
        <taxon>Agaricomycetidae</taxon>
        <taxon>Agaricales</taxon>
        <taxon>Marasmiineae</taxon>
        <taxon>Marasmiaceae</taxon>
        <taxon>Paramarasmius</taxon>
    </lineage>
</organism>
<evidence type="ECO:0000313" key="4">
    <source>
        <dbReference type="Proteomes" id="UP001383192"/>
    </source>
</evidence>
<dbReference type="EMBL" id="JAYKXP010000049">
    <property type="protein sequence ID" value="KAK7036745.1"/>
    <property type="molecule type" value="Genomic_DNA"/>
</dbReference>
<evidence type="ECO:0000256" key="2">
    <source>
        <dbReference type="SAM" id="MobiDB-lite"/>
    </source>
</evidence>